<dbReference type="InterPro" id="IPR029058">
    <property type="entry name" value="AB_hydrolase_fold"/>
</dbReference>
<sequence>MRKFDQAAIIWTIAIIVAAIGFAGFNGSQNYTLTDKTPQTKSDVPIELESADQEISRGGVTQQAAQIAQKVQKMQTVGNQVMLKGTSQSGSPSAQNSVELARSPQSYTYPQVLNIPNQYPPLLSFTPNPQDISSVTNTIRALKNNAYVQTVLYDKNSACYAIAIIPTDTFDAEVKLYKCDGTYLKDIGSFSGSSLSMPKFWVFDTNGNLFYSYRSQIHKLDVNGESSIFVNRFSRGLAIDSMDNVYVADNGYQIHKYNKNGNFVSTLEIFPENNVPYYVQYSDSFDEGYVGVKANHWYGILDRFPGYHNSLEYKRPNVDCDPNASIKSNDRPTVKTRGDYDVLTDGELNADQPTNFGIDGNIFGPNPCAIVIFVHGYNNDHHNALQKYDNVYDKLWNLGEQDLARNLIVYSWDSDTGMAFISANYHMAEKIARSNGHALAAFINAYHQAHPTTKIFLMSHSMGAQVVLSALQKGATVDRLDMLGPAAETTVLEPSNFGNYLLANVRGGVYVHINNSDDALEQAKNLEVVTNPLGLEGAPHTCNPGHFGTVNISAIAIDSKDHLYASSAFGDGGSVLELDVNTGTIKENPPISYTGCMLTDGNYVPTKSMLTTKGETLLIGNSIAPQMGLYHDTTPPVIPEPRNYETPMLNPEQFIPPQAIDYDPNMVPISIKETSCNTVKPSPLTRACEYTDASGNKVKYIFTVERSQLKAQKSAQNNIMVKPIKTP</sequence>
<dbReference type="Gene3D" id="3.40.50.1820">
    <property type="entry name" value="alpha/beta hydrolase"/>
    <property type="match status" value="1"/>
</dbReference>
<reference evidence="2 3" key="1">
    <citation type="journal article" date="2016" name="Sci. Rep.">
        <title>A novel ammonia-oxidizing archaeon from wastewater treatment plant: Its enrichment, physiological and genomic characteristics.</title>
        <authorList>
            <person name="Li Y."/>
            <person name="Ding K."/>
            <person name="Wen X."/>
            <person name="Zhang B."/>
            <person name="Shen B."/>
            <person name="Yang Y."/>
        </authorList>
    </citation>
    <scope>NUCLEOTIDE SEQUENCE [LARGE SCALE GENOMIC DNA]</scope>
    <source>
        <strain evidence="2 3">SAT1</strain>
    </source>
</reference>
<gene>
    <name evidence="2" type="ORF">SU86_007490</name>
</gene>
<dbReference type="PANTHER" id="PTHR36513">
    <property type="entry name" value="ABC TRANSMEMBRANE TYPE-1 DOMAIN-CONTAINING PROTEIN"/>
    <property type="match status" value="1"/>
</dbReference>
<evidence type="ECO:0000313" key="3">
    <source>
        <dbReference type="Proteomes" id="UP000266745"/>
    </source>
</evidence>
<dbReference type="GeneID" id="24874399"/>
<evidence type="ECO:0008006" key="4">
    <source>
        <dbReference type="Google" id="ProtNLM"/>
    </source>
</evidence>
<proteinExistence type="predicted"/>
<dbReference type="KEGG" id="tah:SU86_007490"/>
<evidence type="ECO:0000256" key="1">
    <source>
        <dbReference type="SAM" id="Phobius"/>
    </source>
</evidence>
<dbReference type="SUPFAM" id="SSF53474">
    <property type="entry name" value="alpha/beta-Hydrolases"/>
    <property type="match status" value="1"/>
</dbReference>
<organism evidence="2 3">
    <name type="scientific">Candidatus Nitrosotenuis cloacae</name>
    <dbReference type="NCBI Taxonomy" id="1603555"/>
    <lineage>
        <taxon>Archaea</taxon>
        <taxon>Nitrososphaerota</taxon>
        <taxon>Candidatus Nitrosotenuis</taxon>
    </lineage>
</organism>
<dbReference type="InterPro" id="IPR010297">
    <property type="entry name" value="DUF900_hydrolase"/>
</dbReference>
<evidence type="ECO:0000313" key="2">
    <source>
        <dbReference type="EMBL" id="AJZ76230.1"/>
    </source>
</evidence>
<dbReference type="InterPro" id="IPR011042">
    <property type="entry name" value="6-blade_b-propeller_TolB-like"/>
</dbReference>
<dbReference type="SUPFAM" id="SSF63825">
    <property type="entry name" value="YWTD domain"/>
    <property type="match status" value="1"/>
</dbReference>
<dbReference type="Gene3D" id="2.120.10.30">
    <property type="entry name" value="TolB, C-terminal domain"/>
    <property type="match status" value="1"/>
</dbReference>
<dbReference type="RefSeq" id="WP_048186919.1">
    <property type="nucleotide sequence ID" value="NZ_CP011097.1"/>
</dbReference>
<accession>A0A3G1B276</accession>
<dbReference type="AlphaFoldDB" id="A0A3G1B276"/>
<keyword evidence="1" id="KW-0812">Transmembrane</keyword>
<dbReference type="Pfam" id="PF05990">
    <property type="entry name" value="DUF900"/>
    <property type="match status" value="1"/>
</dbReference>
<keyword evidence="1" id="KW-0472">Membrane</keyword>
<dbReference type="PANTHER" id="PTHR36513:SF1">
    <property type="entry name" value="TRANSMEMBRANE PROTEIN"/>
    <property type="match status" value="1"/>
</dbReference>
<feature type="transmembrane region" description="Helical" evidence="1">
    <location>
        <begin position="7"/>
        <end position="25"/>
    </location>
</feature>
<protein>
    <recommendedName>
        <fullName evidence="4">Alpha/beta hydrolase</fullName>
    </recommendedName>
</protein>
<dbReference type="Proteomes" id="UP000266745">
    <property type="component" value="Chromosome"/>
</dbReference>
<name>A0A3G1B276_9ARCH</name>
<dbReference type="EMBL" id="CP011097">
    <property type="protein sequence ID" value="AJZ76230.1"/>
    <property type="molecule type" value="Genomic_DNA"/>
</dbReference>
<keyword evidence="1" id="KW-1133">Transmembrane helix</keyword>
<keyword evidence="3" id="KW-1185">Reference proteome</keyword>